<reference evidence="4 5" key="1">
    <citation type="submission" date="2020-04" db="EMBL/GenBank/DDBJ databases">
        <title>Usitatibacter rugosus gen. nov., sp. nov. and Usitatibacter palustris sp. nov., novel members of Usitatibacteraceae fam. nov. within the order Nitrosomonadales isolated from soil.</title>
        <authorList>
            <person name="Huber K.J."/>
            <person name="Neumann-Schaal M."/>
            <person name="Geppert A."/>
            <person name="Luckner M."/>
            <person name="Wanner G."/>
            <person name="Overmann J."/>
        </authorList>
    </citation>
    <scope>NUCLEOTIDE SEQUENCE [LARGE SCALE GENOMIC DNA]</scope>
    <source>
        <strain evidence="4 5">0125_3</strain>
    </source>
</reference>
<feature type="chain" id="PRO_5026749694" evidence="2">
    <location>
        <begin position="19"/>
        <end position="317"/>
    </location>
</feature>
<dbReference type="InterPro" id="IPR015943">
    <property type="entry name" value="WD40/YVTN_repeat-like_dom_sf"/>
</dbReference>
<dbReference type="PANTHER" id="PTHR47197">
    <property type="entry name" value="PROTEIN NIRF"/>
    <property type="match status" value="1"/>
</dbReference>
<dbReference type="PANTHER" id="PTHR47197:SF3">
    <property type="entry name" value="DIHYDRO-HEME D1 DEHYDROGENASE"/>
    <property type="match status" value="1"/>
</dbReference>
<dbReference type="Gene3D" id="2.130.10.10">
    <property type="entry name" value="YVTN repeat-like/Quinoprotein amine dehydrogenase"/>
    <property type="match status" value="2"/>
</dbReference>
<gene>
    <name evidence="4" type="ORF">DSM104443_03050</name>
</gene>
<feature type="domain" description="YNCE-like beta-propeller" evidence="3">
    <location>
        <begin position="5"/>
        <end position="94"/>
    </location>
</feature>
<dbReference type="SUPFAM" id="SSF51004">
    <property type="entry name" value="C-terminal (heme d1) domain of cytochrome cd1-nitrite reductase"/>
    <property type="match status" value="1"/>
</dbReference>
<dbReference type="EMBL" id="CP053069">
    <property type="protein sequence ID" value="QJR11967.1"/>
    <property type="molecule type" value="Genomic_DNA"/>
</dbReference>
<feature type="domain" description="YNCE-like beta-propeller" evidence="3">
    <location>
        <begin position="104"/>
        <end position="271"/>
    </location>
</feature>
<dbReference type="InterPro" id="IPR011964">
    <property type="entry name" value="YVTN_b-propeller_repeat"/>
</dbReference>
<proteinExistence type="predicted"/>
<dbReference type="InterPro" id="IPR051200">
    <property type="entry name" value="Host-pathogen_enzymatic-act"/>
</dbReference>
<keyword evidence="1 2" id="KW-0732">Signal</keyword>
<evidence type="ECO:0000313" key="5">
    <source>
        <dbReference type="Proteomes" id="UP000501534"/>
    </source>
</evidence>
<name>A0A6M4H2A1_9PROT</name>
<organism evidence="4 5">
    <name type="scientific">Usitatibacter rugosus</name>
    <dbReference type="NCBI Taxonomy" id="2732067"/>
    <lineage>
        <taxon>Bacteria</taxon>
        <taxon>Pseudomonadati</taxon>
        <taxon>Pseudomonadota</taxon>
        <taxon>Betaproteobacteria</taxon>
        <taxon>Nitrosomonadales</taxon>
        <taxon>Usitatibacteraceae</taxon>
        <taxon>Usitatibacter</taxon>
    </lineage>
</organism>
<feature type="signal peptide" evidence="2">
    <location>
        <begin position="1"/>
        <end position="18"/>
    </location>
</feature>
<sequence>MKTALLAATLALAATAHADTLVVLNKAESTLVTVDPATMKVLGRVATGRGPHEAVASADGKLAYVANYGDQSPNNSLSIIDLATLKEVKRVDLGALVRPHGLAEHGGKIYFTSETSRTVARYDPATDKVDWIAGTGQSTTHMLALSPDGKKIYTANIQSDSVTVLTIGPPTPAAIVQVAVGKSPEAIDASPDGREVWVGQNGDGRISIIDTATNTVKDSFKVGELPIRLKFTPDGKRVLVADPKNDALVVVDVATRREVKRIAIDGVPLGIQMAPDGKRAYVSRAQAGKVDAIDLEKLEVVGSVETGKGPDGLAYAR</sequence>
<evidence type="ECO:0000256" key="1">
    <source>
        <dbReference type="ARBA" id="ARBA00022729"/>
    </source>
</evidence>
<dbReference type="RefSeq" id="WP_171093750.1">
    <property type="nucleotide sequence ID" value="NZ_CP053069.1"/>
</dbReference>
<accession>A0A6M4H2A1</accession>
<dbReference type="Pfam" id="PF21783">
    <property type="entry name" value="YNCE"/>
    <property type="match status" value="2"/>
</dbReference>
<dbReference type="Proteomes" id="UP000501534">
    <property type="component" value="Chromosome"/>
</dbReference>
<evidence type="ECO:0000259" key="3">
    <source>
        <dbReference type="Pfam" id="PF21783"/>
    </source>
</evidence>
<evidence type="ECO:0000313" key="4">
    <source>
        <dbReference type="EMBL" id="QJR11967.1"/>
    </source>
</evidence>
<dbReference type="KEGG" id="uru:DSM104443_03050"/>
<evidence type="ECO:0000256" key="2">
    <source>
        <dbReference type="SAM" id="SignalP"/>
    </source>
</evidence>
<dbReference type="AlphaFoldDB" id="A0A6M4H2A1"/>
<protein>
    <submittedName>
        <fullName evidence="4">Hydrazine synthase subunit beta</fullName>
    </submittedName>
</protein>
<dbReference type="NCBIfam" id="TIGR02276">
    <property type="entry name" value="beta_rpt_yvtn"/>
    <property type="match status" value="2"/>
</dbReference>
<keyword evidence="5" id="KW-1185">Reference proteome</keyword>
<dbReference type="InterPro" id="IPR011048">
    <property type="entry name" value="Haem_d1_sf"/>
</dbReference>
<dbReference type="InterPro" id="IPR048433">
    <property type="entry name" value="YNCE-like_beta-prop"/>
</dbReference>